<evidence type="ECO:0000256" key="3">
    <source>
        <dbReference type="ARBA" id="ARBA00022989"/>
    </source>
</evidence>
<feature type="compositionally biased region" description="Polar residues" evidence="5">
    <location>
        <begin position="139"/>
        <end position="150"/>
    </location>
</feature>
<feature type="region of interest" description="Disordered" evidence="5">
    <location>
        <begin position="232"/>
        <end position="309"/>
    </location>
</feature>
<feature type="compositionally biased region" description="Basic and acidic residues" evidence="5">
    <location>
        <begin position="541"/>
        <end position="555"/>
    </location>
</feature>
<gene>
    <name evidence="7" type="ORF">RCC_02479</name>
</gene>
<dbReference type="OrthoDB" id="3946741at2759"/>
<feature type="compositionally biased region" description="Low complexity" evidence="5">
    <location>
        <begin position="115"/>
        <end position="138"/>
    </location>
</feature>
<dbReference type="GO" id="GO:0071944">
    <property type="term" value="C:cell periphery"/>
    <property type="evidence" value="ECO:0007669"/>
    <property type="project" value="UniProtKB-ARBA"/>
</dbReference>
<dbReference type="RefSeq" id="XP_023623537.1">
    <property type="nucleotide sequence ID" value="XM_023767769.1"/>
</dbReference>
<reference evidence="7 8" key="1">
    <citation type="submission" date="2016-03" db="EMBL/GenBank/DDBJ databases">
        <authorList>
            <person name="Ploux O."/>
        </authorList>
    </citation>
    <scope>NUCLEOTIDE SEQUENCE [LARGE SCALE GENOMIC DNA]</scope>
    <source>
        <strain evidence="7 8">URUG2</strain>
    </source>
</reference>
<protein>
    <recommendedName>
        <fullName evidence="9">Extracellular membrane protein CFEM domain-containing protein</fullName>
    </recommendedName>
</protein>
<dbReference type="Proteomes" id="UP000225277">
    <property type="component" value="Unassembled WGS sequence"/>
</dbReference>
<feature type="compositionally biased region" description="Low complexity" evidence="5">
    <location>
        <begin position="151"/>
        <end position="167"/>
    </location>
</feature>
<feature type="compositionally biased region" description="Low complexity" evidence="5">
    <location>
        <begin position="281"/>
        <end position="291"/>
    </location>
</feature>
<feature type="region of interest" description="Disordered" evidence="5">
    <location>
        <begin position="107"/>
        <end position="169"/>
    </location>
</feature>
<dbReference type="GO" id="GO:0016020">
    <property type="term" value="C:membrane"/>
    <property type="evidence" value="ECO:0007669"/>
    <property type="project" value="UniProtKB-SubCell"/>
</dbReference>
<dbReference type="EMBL" id="FJUY01000003">
    <property type="protein sequence ID" value="CZT16644.1"/>
    <property type="molecule type" value="Genomic_DNA"/>
</dbReference>
<feature type="transmembrane region" description="Helical" evidence="6">
    <location>
        <begin position="176"/>
        <end position="198"/>
    </location>
</feature>
<evidence type="ECO:0000256" key="1">
    <source>
        <dbReference type="ARBA" id="ARBA00004167"/>
    </source>
</evidence>
<evidence type="ECO:0000313" key="7">
    <source>
        <dbReference type="EMBL" id="CZT16644.1"/>
    </source>
</evidence>
<keyword evidence="8" id="KW-1185">Reference proteome</keyword>
<feature type="region of interest" description="Disordered" evidence="5">
    <location>
        <begin position="457"/>
        <end position="632"/>
    </location>
</feature>
<dbReference type="InterPro" id="IPR051694">
    <property type="entry name" value="Immunoregulatory_rcpt-like"/>
</dbReference>
<comment type="subcellular location">
    <subcellularLocation>
        <location evidence="1">Membrane</location>
        <topology evidence="1">Single-pass membrane protein</topology>
    </subcellularLocation>
</comment>
<sequence>MPSRKFSRQSSTTVPTLPQELQSVVPSCAHSCLSTYISQGYEDTSACSNGDLSCLCSSYSSYGLTLGELGLICLQTSGCGPASRQEEEQQAVFGICSGQSNAAQATHTVLSPPATTQSSSTRTISTESPSATTTSASIQPNVGHSTQQPKSTSSSVAASSSSSSDASTNGLTSAQVIGISIAAVGFVVLAIAFAYIMACVRRRRKSSEPEDLKHWDGFADDKTPHKSWFTFPDSRHHHDTAEAPQEIPTYETGGEPWQSQHYESREKATAPRKSMSRDSLRSSSSIRTVSRLLPEKPSRIHPQPQRTLAEPVTVQTPATIFEEDRCSIVQRPIPSLPKNPRQPQYAHQFTKPPEAALQPSLSLEIPRQATRSGAIEAVTKFPNPRENTFASTSRPFYETPQAASSTNSFLNYYEGPDSGSPEDFYPYTPIDEHSQVRRAAPAAIVITKPTFPPVAVRTSMASDMSRRTSFESTDPDEPTPPGEADEGDKRLTPVAESPIASIRYPKIPRGSNQTVPRSPPQPQYRHKDQLWPAPIVVQRRNHGDNDPVTPADRRMNAHSPSLSGSTLAAKRVGHHAAHSLEKGLRITPSGTPPQDRRQPPRGYGNGARNQSPGNWPLPSQEPLKSPLWEPKLTPRRMGGDLYLSVSVATPKNAHFFER</sequence>
<evidence type="ECO:0000256" key="6">
    <source>
        <dbReference type="SAM" id="Phobius"/>
    </source>
</evidence>
<evidence type="ECO:0008006" key="9">
    <source>
        <dbReference type="Google" id="ProtNLM"/>
    </source>
</evidence>
<evidence type="ECO:0000256" key="2">
    <source>
        <dbReference type="ARBA" id="ARBA00022692"/>
    </source>
</evidence>
<dbReference type="AlphaFoldDB" id="A0A2D3V2C9"/>
<keyword evidence="2 6" id="KW-0812">Transmembrane</keyword>
<accession>A0A2D3V2C9</accession>
<name>A0A2D3V2C9_9PEZI</name>
<dbReference type="STRING" id="112498.A0A2D3V2C9"/>
<dbReference type="PANTHER" id="PTHR15549:SF30">
    <property type="entry name" value="MID2 DOMAIN-CONTAINING PROTEIN"/>
    <property type="match status" value="1"/>
</dbReference>
<evidence type="ECO:0000256" key="5">
    <source>
        <dbReference type="SAM" id="MobiDB-lite"/>
    </source>
</evidence>
<evidence type="ECO:0000313" key="8">
    <source>
        <dbReference type="Proteomes" id="UP000225277"/>
    </source>
</evidence>
<organism evidence="7 8">
    <name type="scientific">Ramularia collo-cygni</name>
    <dbReference type="NCBI Taxonomy" id="112498"/>
    <lineage>
        <taxon>Eukaryota</taxon>
        <taxon>Fungi</taxon>
        <taxon>Dikarya</taxon>
        <taxon>Ascomycota</taxon>
        <taxon>Pezizomycotina</taxon>
        <taxon>Dothideomycetes</taxon>
        <taxon>Dothideomycetidae</taxon>
        <taxon>Mycosphaerellales</taxon>
        <taxon>Mycosphaerellaceae</taxon>
        <taxon>Ramularia</taxon>
    </lineage>
</organism>
<keyword evidence="3 6" id="KW-1133">Transmembrane helix</keyword>
<dbReference type="PANTHER" id="PTHR15549">
    <property type="entry name" value="PAIRED IMMUNOGLOBULIN-LIKE TYPE 2 RECEPTOR"/>
    <property type="match status" value="1"/>
</dbReference>
<feature type="compositionally biased region" description="Basic and acidic residues" evidence="5">
    <location>
        <begin position="262"/>
        <end position="280"/>
    </location>
</feature>
<evidence type="ECO:0000256" key="4">
    <source>
        <dbReference type="ARBA" id="ARBA00023136"/>
    </source>
</evidence>
<dbReference type="GeneID" id="35597694"/>
<keyword evidence="4 6" id="KW-0472">Membrane</keyword>
<proteinExistence type="predicted"/>